<dbReference type="SUPFAM" id="SSF56300">
    <property type="entry name" value="Metallo-dependent phosphatases"/>
    <property type="match status" value="1"/>
</dbReference>
<evidence type="ECO:0000313" key="6">
    <source>
        <dbReference type="Proteomes" id="UP000800981"/>
    </source>
</evidence>
<dbReference type="Gene3D" id="3.90.780.10">
    <property type="entry name" value="5'-Nucleotidase, C-terminal domain"/>
    <property type="match status" value="1"/>
</dbReference>
<dbReference type="InterPro" id="IPR004843">
    <property type="entry name" value="Calcineurin-like_PHP"/>
</dbReference>
<feature type="domain" description="Calcineurin-like phosphoesterase" evidence="3">
    <location>
        <begin position="39"/>
        <end position="283"/>
    </location>
</feature>
<dbReference type="Gene3D" id="3.60.21.10">
    <property type="match status" value="1"/>
</dbReference>
<dbReference type="PANTHER" id="PTHR11575:SF6">
    <property type="entry name" value="2',3'-CYCLIC-NUCLEOTIDE 2'-PHOSPHODIESTERASE_3'-NUCLEOTIDASE"/>
    <property type="match status" value="1"/>
</dbReference>
<evidence type="ECO:0000259" key="3">
    <source>
        <dbReference type="Pfam" id="PF00149"/>
    </source>
</evidence>
<proteinExistence type="inferred from homology"/>
<gene>
    <name evidence="5" type="ORF">G9H71_12340</name>
</gene>
<dbReference type="RefSeq" id="WP_166282215.1">
    <property type="nucleotide sequence ID" value="NZ_JAANNP010000007.1"/>
</dbReference>
<keyword evidence="2" id="KW-0547">Nucleotide-binding</keyword>
<dbReference type="InterPro" id="IPR006179">
    <property type="entry name" value="5_nucleotidase/apyrase"/>
</dbReference>
<dbReference type="Pfam" id="PF02872">
    <property type="entry name" value="5_nucleotid_C"/>
    <property type="match status" value="1"/>
</dbReference>
<dbReference type="InterPro" id="IPR036907">
    <property type="entry name" value="5'-Nucleotdase_C_sf"/>
</dbReference>
<organism evidence="5 6">
    <name type="scientific">Motilibacter deserti</name>
    <dbReference type="NCBI Taxonomy" id="2714956"/>
    <lineage>
        <taxon>Bacteria</taxon>
        <taxon>Bacillati</taxon>
        <taxon>Actinomycetota</taxon>
        <taxon>Actinomycetes</taxon>
        <taxon>Motilibacterales</taxon>
        <taxon>Motilibacteraceae</taxon>
        <taxon>Motilibacter</taxon>
    </lineage>
</organism>
<evidence type="ECO:0000256" key="2">
    <source>
        <dbReference type="RuleBase" id="RU362119"/>
    </source>
</evidence>
<accession>A0ABX0GYB7</accession>
<dbReference type="InterPro" id="IPR008334">
    <property type="entry name" value="5'-Nucleotdase_C"/>
</dbReference>
<protein>
    <submittedName>
        <fullName evidence="5">Bifunctional metallophosphatase/5'-nucleotidase</fullName>
    </submittedName>
</protein>
<keyword evidence="6" id="KW-1185">Reference proteome</keyword>
<evidence type="ECO:0000259" key="4">
    <source>
        <dbReference type="Pfam" id="PF02872"/>
    </source>
</evidence>
<dbReference type="EMBL" id="JAANNP010000007">
    <property type="protein sequence ID" value="NHC14567.1"/>
    <property type="molecule type" value="Genomic_DNA"/>
</dbReference>
<keyword evidence="2" id="KW-0378">Hydrolase</keyword>
<sequence>MRRRLLPAVVVATAAAALAAPTGLTGPASAAAPPSLTVTVMGTSDLHGNVYNWDYFSDKEYDDSAHNDVGLAKISSLVNQVRTSRGRDRTLLFDSGDTIQGTPLAYYYAKVEPITKTGAIHPMAAAMNAIGYDAVTLGNHEYNYGIKLLDKWQRQLTARVLAANAIDDRTGKPAYEPWVMKKILVPGQKPVKIGVLGLTNPGVAIWDKDNVKGKQHFDDLVATAKKYVPEMKAEGADIVVVTAHAGDSGFSSYGDDLPVENASALVAQQVPDVDAVLFGHAHNDVPQRFVKNLVTGEQVLTAEPSRFGQRLTVMDFDVQRVGGEWQVTAKRSTNLNSNTVPADPKILDIIAPQHAKTVGYVNQVVAKSAVELSGARGPFEDTPIVDLIQQVQTEAVDTALAGTEYADLPVLSVAAPFTRTALFPAGDLRIKDVAGLYVYDNTLQAVLMTGAQVKDYLEFSARYFSTLPVGAPVVESQLTNANGTPDYLYDMISGLDYDIDVSRPVGSRVVGLRHPDGTPVAGSERFAVAVNNYRRSGGGNFPHVSTAPVIYDQQRDIRQMIVDWVTSKGVIDPAGFSDVNWRLVREGVPVF</sequence>
<comment type="caution">
    <text evidence="5">The sequence shown here is derived from an EMBL/GenBank/DDBJ whole genome shotgun (WGS) entry which is preliminary data.</text>
</comment>
<dbReference type="InterPro" id="IPR029052">
    <property type="entry name" value="Metallo-depent_PP-like"/>
</dbReference>
<name>A0ABX0GYB7_9ACTN</name>
<keyword evidence="1 2" id="KW-0732">Signal</keyword>
<feature type="chain" id="PRO_5044996016" evidence="2">
    <location>
        <begin position="20"/>
        <end position="591"/>
    </location>
</feature>
<dbReference type="Proteomes" id="UP000800981">
    <property type="component" value="Unassembled WGS sequence"/>
</dbReference>
<feature type="signal peptide" evidence="2">
    <location>
        <begin position="1"/>
        <end position="19"/>
    </location>
</feature>
<dbReference type="PRINTS" id="PR01607">
    <property type="entry name" value="APYRASEFAMLY"/>
</dbReference>
<evidence type="ECO:0000256" key="1">
    <source>
        <dbReference type="ARBA" id="ARBA00022729"/>
    </source>
</evidence>
<dbReference type="Pfam" id="PF00149">
    <property type="entry name" value="Metallophos"/>
    <property type="match status" value="1"/>
</dbReference>
<feature type="domain" description="5'-Nucleotidase C-terminal" evidence="4">
    <location>
        <begin position="364"/>
        <end position="544"/>
    </location>
</feature>
<reference evidence="5 6" key="1">
    <citation type="submission" date="2020-03" db="EMBL/GenBank/DDBJ databases">
        <title>Two novel Motilibacter sp.</title>
        <authorList>
            <person name="Liu S."/>
        </authorList>
    </citation>
    <scope>NUCLEOTIDE SEQUENCE [LARGE SCALE GENOMIC DNA]</scope>
    <source>
        <strain evidence="5 6">E257</strain>
    </source>
</reference>
<evidence type="ECO:0000313" key="5">
    <source>
        <dbReference type="EMBL" id="NHC14567.1"/>
    </source>
</evidence>
<dbReference type="SUPFAM" id="SSF55816">
    <property type="entry name" value="5'-nucleotidase (syn. UDP-sugar hydrolase), C-terminal domain"/>
    <property type="match status" value="1"/>
</dbReference>
<dbReference type="PANTHER" id="PTHR11575">
    <property type="entry name" value="5'-NUCLEOTIDASE-RELATED"/>
    <property type="match status" value="1"/>
</dbReference>
<comment type="similarity">
    <text evidence="2">Belongs to the 5'-nucleotidase family.</text>
</comment>